<dbReference type="EMBL" id="CP063411">
    <property type="protein sequence ID" value="QSZ36626.1"/>
    <property type="molecule type" value="Genomic_DNA"/>
</dbReference>
<evidence type="ECO:0000313" key="2">
    <source>
        <dbReference type="Proteomes" id="UP000672032"/>
    </source>
</evidence>
<reference evidence="1" key="1">
    <citation type="submission" date="2020-10" db="EMBL/GenBank/DDBJ databases">
        <title>Genome Sequence of Monilinia vaccinii-corymbosi Sheds Light on Mummy Berry Disease Infection of Blueberry and Mating Type.</title>
        <authorList>
            <person name="Yow A.G."/>
            <person name="Zhang Y."/>
            <person name="Bansal K."/>
            <person name="Eacker S.M."/>
            <person name="Sullivan S."/>
            <person name="Liachko I."/>
            <person name="Cubeta M.A."/>
            <person name="Rollins J.A."/>
            <person name="Ashrafi H."/>
        </authorList>
    </citation>
    <scope>NUCLEOTIDE SEQUENCE</scope>
    <source>
        <strain evidence="1">RL-1</strain>
    </source>
</reference>
<protein>
    <submittedName>
        <fullName evidence="1">Uncharacterized protein</fullName>
    </submittedName>
</protein>
<evidence type="ECO:0000313" key="1">
    <source>
        <dbReference type="EMBL" id="QSZ36626.1"/>
    </source>
</evidence>
<proteinExistence type="predicted"/>
<sequence>MRKEEHLDTTKLRADDTLILALGYRYYGIDIFVPIPVFLTKQMVITLPD</sequence>
<accession>A0A8A3PP78</accession>
<dbReference type="AlphaFoldDB" id="A0A8A3PP78"/>
<dbReference type="Proteomes" id="UP000672032">
    <property type="component" value="Chromosome 7"/>
</dbReference>
<name>A0A8A3PP78_9HELO</name>
<organism evidence="1 2">
    <name type="scientific">Monilinia vaccinii-corymbosi</name>
    <dbReference type="NCBI Taxonomy" id="61207"/>
    <lineage>
        <taxon>Eukaryota</taxon>
        <taxon>Fungi</taxon>
        <taxon>Dikarya</taxon>
        <taxon>Ascomycota</taxon>
        <taxon>Pezizomycotina</taxon>
        <taxon>Leotiomycetes</taxon>
        <taxon>Helotiales</taxon>
        <taxon>Sclerotiniaceae</taxon>
        <taxon>Monilinia</taxon>
    </lineage>
</organism>
<keyword evidence="2" id="KW-1185">Reference proteome</keyword>
<gene>
    <name evidence="1" type="ORF">DSL72_006506</name>
</gene>